<name>A0A6L5XMK9_9BACT</name>
<accession>A0A6L5XMK9</accession>
<evidence type="ECO:0000313" key="1">
    <source>
        <dbReference type="EMBL" id="MSS28061.1"/>
    </source>
</evidence>
<sequence>MSNQNTAQNTTPNTAEALSRVIQWLRERHDRIMAVEAEGLRLLEAGDTPGHNAKMREKAEMLAALCTDAKPLLAQLPGELRFKLTLALEHFSGNARNALGFNSVFYMSALLYPDNHKKGEPDNLTLCIDRIEQQGENFL</sequence>
<evidence type="ECO:0000313" key="2">
    <source>
        <dbReference type="Proteomes" id="UP000477488"/>
    </source>
</evidence>
<dbReference type="RefSeq" id="WP_154511088.1">
    <property type="nucleotide sequence ID" value="NZ_DBFWWU010000258.1"/>
</dbReference>
<gene>
    <name evidence="1" type="ORF">FYJ44_08410</name>
</gene>
<dbReference type="EMBL" id="VUMH01000007">
    <property type="protein sequence ID" value="MSS28061.1"/>
    <property type="molecule type" value="Genomic_DNA"/>
</dbReference>
<proteinExistence type="predicted"/>
<reference evidence="1 2" key="1">
    <citation type="submission" date="2019-09" db="EMBL/GenBank/DDBJ databases">
        <title>In-depth cultivation of the pig gut microbiome towards novel bacterial diversity and tailored functional studies.</title>
        <authorList>
            <person name="Wylensek D."/>
            <person name="Hitch T.C.A."/>
            <person name="Clavel T."/>
        </authorList>
    </citation>
    <scope>NUCLEOTIDE SEQUENCE [LARGE SCALE GENOMIC DNA]</scope>
    <source>
        <strain evidence="1 2">PG-178-WT-4</strain>
    </source>
</reference>
<protein>
    <submittedName>
        <fullName evidence="1">Uncharacterized protein</fullName>
    </submittedName>
</protein>
<keyword evidence="2" id="KW-1185">Reference proteome</keyword>
<comment type="caution">
    <text evidence="1">The sequence shown here is derived from an EMBL/GenBank/DDBJ whole genome shotgun (WGS) entry which is preliminary data.</text>
</comment>
<dbReference type="AlphaFoldDB" id="A0A6L5XMK9"/>
<organism evidence="1 2">
    <name type="scientific">Desulfovibrio porci</name>
    <dbReference type="NCBI Taxonomy" id="2605782"/>
    <lineage>
        <taxon>Bacteria</taxon>
        <taxon>Pseudomonadati</taxon>
        <taxon>Thermodesulfobacteriota</taxon>
        <taxon>Desulfovibrionia</taxon>
        <taxon>Desulfovibrionales</taxon>
        <taxon>Desulfovibrionaceae</taxon>
        <taxon>Desulfovibrio</taxon>
    </lineage>
</organism>
<dbReference type="Proteomes" id="UP000477488">
    <property type="component" value="Unassembled WGS sequence"/>
</dbReference>